<dbReference type="InterPro" id="IPR051563">
    <property type="entry name" value="Glycosyl_Hydrolase_51"/>
</dbReference>
<dbReference type="EC" id="3.2.1.55" evidence="4"/>
<dbReference type="SUPFAM" id="SSF51445">
    <property type="entry name" value="(Trans)glycosidases"/>
    <property type="match status" value="1"/>
</dbReference>
<protein>
    <recommendedName>
        <fullName evidence="4">non-reducing end alpha-L-arabinofuranosidase</fullName>
        <ecNumber evidence="4">3.2.1.55</ecNumber>
    </recommendedName>
</protein>
<evidence type="ECO:0000313" key="11">
    <source>
        <dbReference type="RefSeq" id="XP_033583069.1"/>
    </source>
</evidence>
<accession>A0A6A6Z779</accession>
<keyword evidence="5" id="KW-0732">Signal</keyword>
<dbReference type="Gene3D" id="3.20.20.80">
    <property type="entry name" value="Glycosidases"/>
    <property type="match status" value="1"/>
</dbReference>
<dbReference type="UniPathway" id="UPA00667"/>
<comment type="pathway">
    <text evidence="2">Glycan metabolism; L-arabinan degradation.</text>
</comment>
<comment type="catalytic activity">
    <reaction evidence="1">
        <text>Hydrolysis of terminal non-reducing alpha-L-arabinofuranoside residues in alpha-L-arabinosides.</text>
        <dbReference type="EC" id="3.2.1.55"/>
    </reaction>
</comment>
<dbReference type="RefSeq" id="XP_033583069.1">
    <property type="nucleotide sequence ID" value="XM_033717374.1"/>
</dbReference>
<evidence type="ECO:0000256" key="3">
    <source>
        <dbReference type="ARBA" id="ARBA00007186"/>
    </source>
</evidence>
<dbReference type="InterPro" id="IPR017853">
    <property type="entry name" value="GH"/>
</dbReference>
<evidence type="ECO:0000256" key="5">
    <source>
        <dbReference type="ARBA" id="ARBA00022729"/>
    </source>
</evidence>
<evidence type="ECO:0000313" key="10">
    <source>
        <dbReference type="Proteomes" id="UP000504636"/>
    </source>
</evidence>
<name>A0A6A6Z779_9PEZI</name>
<dbReference type="GO" id="GO:0046556">
    <property type="term" value="F:alpha-L-arabinofuranosidase activity"/>
    <property type="evidence" value="ECO:0007669"/>
    <property type="project" value="UniProtKB-EC"/>
</dbReference>
<reference evidence="11" key="2">
    <citation type="submission" date="2020-04" db="EMBL/GenBank/DDBJ databases">
        <authorList>
            <consortium name="NCBI Genome Project"/>
        </authorList>
    </citation>
    <scope>NUCLEOTIDE SEQUENCE</scope>
    <source>
        <strain evidence="11">CBS 304.34</strain>
    </source>
</reference>
<evidence type="ECO:0000259" key="8">
    <source>
        <dbReference type="SMART" id="SM00813"/>
    </source>
</evidence>
<dbReference type="Proteomes" id="UP000504636">
    <property type="component" value="Unplaced"/>
</dbReference>
<evidence type="ECO:0000256" key="6">
    <source>
        <dbReference type="ARBA" id="ARBA00022801"/>
    </source>
</evidence>
<sequence length="643" mass="71779">MFEDINHSGDGGIYAELITNRAFQGSNINTGSISGYSGSLILPSENLALAGGPVLTGWGPIGDVRLSLDILHPLSDALPTVLQVDIPVNATGEVGFFNYGWWGMDVSPQEYKASFYVLANYPRYKGNSTTFTVSLRSNLTEEIWASTELPTVKVDTLDYIQLNTTISNEAKTPNSNNTFAVTMDAYEVAGQTFYFDLISLFPETFKNRPNGLRKDLAEAFYDIKPKFLRFPGGNNLEGVSPQTRWKWWKTIGPLKDRPGRAIANWNYANTDGLGLLEYLEWTEDMEIEPILAVYSGFSLDIWGEDGASYPESRMHEVLQEALDELEYCTGPTTTKYGALRASHGHPTPFKINFVEIGNEDWFSSTYPHRFYFLYNGLKAAYPDITLISTAYNENADYNISIPAGGMWDTHHYEEPHYFLENFNFYDNWQEATNNTDVGVLLGEYSVKQLDSPDGAVNWSAPGLPLPQLVSAIAEGVYALGGERNPNTVRMSSYAPSLQNLNWYNWVPDMIAFTANLAQTLLSASYWQQWLFARFRGAQTLPVVNTKGDFRPLFWASSINGEETEAYLKVINAGDTAVPLSVVLDVEIRGVNATVIGNPNENAENTEEEMEAVVPKVANVTQTRGRSWSWNVPAWSIVVVQFDV</sequence>
<comment type="similarity">
    <text evidence="3">Belongs to the glycosyl hydrolase 51 family.</text>
</comment>
<organism evidence="9">
    <name type="scientific">Mytilinidion resinicola</name>
    <dbReference type="NCBI Taxonomy" id="574789"/>
    <lineage>
        <taxon>Eukaryota</taxon>
        <taxon>Fungi</taxon>
        <taxon>Dikarya</taxon>
        <taxon>Ascomycota</taxon>
        <taxon>Pezizomycotina</taxon>
        <taxon>Dothideomycetes</taxon>
        <taxon>Pleosporomycetidae</taxon>
        <taxon>Mytilinidiales</taxon>
        <taxon>Mytilinidiaceae</taxon>
        <taxon>Mytilinidion</taxon>
    </lineage>
</organism>
<reference evidence="11" key="3">
    <citation type="submission" date="2025-04" db="UniProtKB">
        <authorList>
            <consortium name="RefSeq"/>
        </authorList>
    </citation>
    <scope>IDENTIFICATION</scope>
    <source>
        <strain evidence="11">CBS 304.34</strain>
    </source>
</reference>
<dbReference type="InterPro" id="IPR055235">
    <property type="entry name" value="ASD1_cat"/>
</dbReference>
<dbReference type="SMART" id="SM00813">
    <property type="entry name" value="Alpha-L-AF_C"/>
    <property type="match status" value="1"/>
</dbReference>
<dbReference type="PANTHER" id="PTHR31776">
    <property type="entry name" value="ALPHA-L-ARABINOFURANOSIDASE 1"/>
    <property type="match status" value="1"/>
</dbReference>
<dbReference type="InterPro" id="IPR010720">
    <property type="entry name" value="Alpha-L-AF_C"/>
</dbReference>
<dbReference type="GO" id="GO:0046373">
    <property type="term" value="P:L-arabinose metabolic process"/>
    <property type="evidence" value="ECO:0007669"/>
    <property type="project" value="InterPro"/>
</dbReference>
<reference evidence="9 11" key="1">
    <citation type="journal article" date="2020" name="Stud. Mycol.">
        <title>101 Dothideomycetes genomes: a test case for predicting lifestyles and emergence of pathogens.</title>
        <authorList>
            <person name="Haridas S."/>
            <person name="Albert R."/>
            <person name="Binder M."/>
            <person name="Bloem J."/>
            <person name="Labutti K."/>
            <person name="Salamov A."/>
            <person name="Andreopoulos B."/>
            <person name="Baker S."/>
            <person name="Barry K."/>
            <person name="Bills G."/>
            <person name="Bluhm B."/>
            <person name="Cannon C."/>
            <person name="Castanera R."/>
            <person name="Culley D."/>
            <person name="Daum C."/>
            <person name="Ezra D."/>
            <person name="Gonzalez J."/>
            <person name="Henrissat B."/>
            <person name="Kuo A."/>
            <person name="Liang C."/>
            <person name="Lipzen A."/>
            <person name="Lutzoni F."/>
            <person name="Magnuson J."/>
            <person name="Mondo S."/>
            <person name="Nolan M."/>
            <person name="Ohm R."/>
            <person name="Pangilinan J."/>
            <person name="Park H.-J."/>
            <person name="Ramirez L."/>
            <person name="Alfaro M."/>
            <person name="Sun H."/>
            <person name="Tritt A."/>
            <person name="Yoshinaga Y."/>
            <person name="Zwiers L.-H."/>
            <person name="Turgeon B."/>
            <person name="Goodwin S."/>
            <person name="Spatafora J."/>
            <person name="Crous P."/>
            <person name="Grigoriev I."/>
        </authorList>
    </citation>
    <scope>NUCLEOTIDE SEQUENCE</scope>
    <source>
        <strain evidence="9 11">CBS 304.34</strain>
    </source>
</reference>
<dbReference type="Gene3D" id="2.60.40.1180">
    <property type="entry name" value="Golgi alpha-mannosidase II"/>
    <property type="match status" value="1"/>
</dbReference>
<evidence type="ECO:0000256" key="4">
    <source>
        <dbReference type="ARBA" id="ARBA00012670"/>
    </source>
</evidence>
<proteinExistence type="inferred from homology"/>
<dbReference type="EMBL" id="MU003693">
    <property type="protein sequence ID" value="KAF2816105.1"/>
    <property type="molecule type" value="Genomic_DNA"/>
</dbReference>
<dbReference type="Pfam" id="PF06964">
    <property type="entry name" value="Alpha-L-AF_C"/>
    <property type="match status" value="1"/>
</dbReference>
<evidence type="ECO:0000313" key="9">
    <source>
        <dbReference type="EMBL" id="KAF2816105.1"/>
    </source>
</evidence>
<evidence type="ECO:0000256" key="7">
    <source>
        <dbReference type="ARBA" id="ARBA00023180"/>
    </source>
</evidence>
<feature type="domain" description="Alpha-L-arabinofuranosidase C-terminal" evidence="8">
    <location>
        <begin position="442"/>
        <end position="635"/>
    </location>
</feature>
<evidence type="ECO:0000256" key="2">
    <source>
        <dbReference type="ARBA" id="ARBA00004834"/>
    </source>
</evidence>
<dbReference type="OrthoDB" id="406864at2759"/>
<dbReference type="PANTHER" id="PTHR31776:SF0">
    <property type="entry name" value="ALPHA-L-ARABINOFURANOSIDASE 1"/>
    <property type="match status" value="1"/>
</dbReference>
<dbReference type="GO" id="GO:0031222">
    <property type="term" value="P:arabinan catabolic process"/>
    <property type="evidence" value="ECO:0007669"/>
    <property type="project" value="UniProtKB-UniPathway"/>
</dbReference>
<dbReference type="Pfam" id="PF22848">
    <property type="entry name" value="ASD1_dom"/>
    <property type="match status" value="1"/>
</dbReference>
<keyword evidence="6 9" id="KW-0378">Hydrolase</keyword>
<dbReference type="InterPro" id="IPR013780">
    <property type="entry name" value="Glyco_hydro_b"/>
</dbReference>
<gene>
    <name evidence="9 11" type="ORF">BDZ99DRAFT_433046</name>
</gene>
<dbReference type="GeneID" id="54458267"/>
<keyword evidence="7" id="KW-0325">Glycoprotein</keyword>
<keyword evidence="10" id="KW-1185">Reference proteome</keyword>
<dbReference type="AlphaFoldDB" id="A0A6A6Z779"/>
<evidence type="ECO:0000256" key="1">
    <source>
        <dbReference type="ARBA" id="ARBA00001462"/>
    </source>
</evidence>